<name>A0AAD6HTP6_9EURO</name>
<dbReference type="InterPro" id="IPR043129">
    <property type="entry name" value="ATPase_NBD"/>
</dbReference>
<dbReference type="InterPro" id="IPR013126">
    <property type="entry name" value="Hsp_70_fam"/>
</dbReference>
<dbReference type="Gene3D" id="3.90.640.10">
    <property type="entry name" value="Actin, Chain A, domain 4"/>
    <property type="match status" value="1"/>
</dbReference>
<keyword evidence="4" id="KW-1185">Reference proteome</keyword>
<evidence type="ECO:0000256" key="1">
    <source>
        <dbReference type="ARBA" id="ARBA00022741"/>
    </source>
</evidence>
<evidence type="ECO:0000256" key="2">
    <source>
        <dbReference type="ARBA" id="ARBA00022840"/>
    </source>
</evidence>
<evidence type="ECO:0008006" key="5">
    <source>
        <dbReference type="Google" id="ProtNLM"/>
    </source>
</evidence>
<reference evidence="3" key="2">
    <citation type="submission" date="2023-01" db="EMBL/GenBank/DDBJ databases">
        <authorList>
            <person name="Petersen C."/>
        </authorList>
    </citation>
    <scope>NUCLEOTIDE SEQUENCE</scope>
    <source>
        <strain evidence="3">IBT 17514</strain>
    </source>
</reference>
<dbReference type="Gene3D" id="3.30.420.40">
    <property type="match status" value="2"/>
</dbReference>
<dbReference type="GO" id="GO:0005524">
    <property type="term" value="F:ATP binding"/>
    <property type="evidence" value="ECO:0007669"/>
    <property type="project" value="UniProtKB-KW"/>
</dbReference>
<proteinExistence type="predicted"/>
<dbReference type="EMBL" id="JAQJAN010000002">
    <property type="protein sequence ID" value="KAJ5737991.1"/>
    <property type="molecule type" value="Genomic_DNA"/>
</dbReference>
<keyword evidence="1" id="KW-0547">Nucleotide-binding</keyword>
<dbReference type="CDD" id="cd10170">
    <property type="entry name" value="ASKHA_NBD_HSP70"/>
    <property type="match status" value="1"/>
</dbReference>
<reference evidence="3" key="1">
    <citation type="journal article" date="2023" name="IMA Fungus">
        <title>Comparative genomic study of the Penicillium genus elucidates a diverse pangenome and 15 lateral gene transfer events.</title>
        <authorList>
            <person name="Petersen C."/>
            <person name="Sorensen T."/>
            <person name="Nielsen M.R."/>
            <person name="Sondergaard T.E."/>
            <person name="Sorensen J.L."/>
            <person name="Fitzpatrick D.A."/>
            <person name="Frisvad J.C."/>
            <person name="Nielsen K.L."/>
        </authorList>
    </citation>
    <scope>NUCLEOTIDE SEQUENCE</scope>
    <source>
        <strain evidence="3">IBT 17514</strain>
    </source>
</reference>
<comment type="caution">
    <text evidence="3">The sequence shown here is derived from an EMBL/GenBank/DDBJ whole genome shotgun (WGS) entry which is preliminary data.</text>
</comment>
<dbReference type="PANTHER" id="PTHR14187:SF5">
    <property type="entry name" value="HEAT SHOCK 70 KDA PROTEIN 12A"/>
    <property type="match status" value="1"/>
</dbReference>
<keyword evidence="2" id="KW-0067">ATP-binding</keyword>
<protein>
    <recommendedName>
        <fullName evidence="5">Actin-like ATPase domain-containing protein</fullName>
    </recommendedName>
</protein>
<dbReference type="AlphaFoldDB" id="A0AAD6HTP6"/>
<organism evidence="3 4">
    <name type="scientific">Penicillium malachiteum</name>
    <dbReference type="NCBI Taxonomy" id="1324776"/>
    <lineage>
        <taxon>Eukaryota</taxon>
        <taxon>Fungi</taxon>
        <taxon>Dikarya</taxon>
        <taxon>Ascomycota</taxon>
        <taxon>Pezizomycotina</taxon>
        <taxon>Eurotiomycetes</taxon>
        <taxon>Eurotiomycetidae</taxon>
        <taxon>Eurotiales</taxon>
        <taxon>Aspergillaceae</taxon>
        <taxon>Penicillium</taxon>
    </lineage>
</organism>
<dbReference type="SUPFAM" id="SSF53067">
    <property type="entry name" value="Actin-like ATPase domain"/>
    <property type="match status" value="2"/>
</dbReference>
<dbReference type="PANTHER" id="PTHR14187">
    <property type="entry name" value="ALPHA KINASE/ELONGATION FACTOR 2 KINASE"/>
    <property type="match status" value="1"/>
</dbReference>
<dbReference type="GO" id="GO:0140662">
    <property type="term" value="F:ATP-dependent protein folding chaperone"/>
    <property type="evidence" value="ECO:0007669"/>
    <property type="project" value="InterPro"/>
</dbReference>
<accession>A0AAD6HTP6</accession>
<evidence type="ECO:0000313" key="4">
    <source>
        <dbReference type="Proteomes" id="UP001215712"/>
    </source>
</evidence>
<sequence>MGSRQGEKIIVGIDHGTTSTEIVFGLSSSENFQFMRDWPGAPSLDRSFECPSIISYPQGSNNPHQWGFGVPKTLSNADQKFVCFKLMLDDGLERSEFYDETLEYVLCSKALQLPDGKTATSVMTDFLSEVYKFLEYALISLFGEEKFRRGAIDFYFTVPACWLHQTQDAMRMAIEDAGFGSYNLHEVKLLAEPEAAVMSVIQEEGLEIETGDGVMICDCGGAESEPQDIATYRVTDLSSASLERMSATMGGKCGGASIDCRLYEHLTKRTNGEFWHLPLNNILTGSTSMNLFEMIKSEFSGEPWSSYILDLIVDTSGHHAVGIKLDGKEMAELYNPTLETIFKMIMSELNGVQAKYNHQIIKKIVFVGGFSNSPYLQNWMQRILQQFHEITVLISKEPSLAVAKGAFLRGKYEFEGRLLEQTIKCWRHYGLACSSLNTNLQNEAYLGMESPYRTQCWVLRKDKIYQLPHSQRHELIIPHLPSDSPMKVVSIYECTSEAAPEVLQTGNPTVNLMGYITCDLSQLKLSQFPQRTLNGHVCHVLRVSVKVSLSEKKHRIHFVASVHGKEVGKHSIRMAIV</sequence>
<dbReference type="Proteomes" id="UP001215712">
    <property type="component" value="Unassembled WGS sequence"/>
</dbReference>
<dbReference type="Pfam" id="PF00012">
    <property type="entry name" value="HSP70"/>
    <property type="match status" value="1"/>
</dbReference>
<evidence type="ECO:0000313" key="3">
    <source>
        <dbReference type="EMBL" id="KAJ5737991.1"/>
    </source>
</evidence>
<gene>
    <name evidence="3" type="ORF">N7493_001146</name>
</gene>